<dbReference type="OrthoDB" id="1431753at2759"/>
<keyword evidence="5" id="KW-0378">Hydrolase</keyword>
<evidence type="ECO:0000256" key="3">
    <source>
        <dbReference type="ARBA" id="ARBA00022722"/>
    </source>
</evidence>
<keyword evidence="3" id="KW-0540">Nuclease</keyword>
<dbReference type="Pfam" id="PF00078">
    <property type="entry name" value="RVT_1"/>
    <property type="match status" value="1"/>
</dbReference>
<accession>A0A371EUN8</accession>
<reference evidence="9" key="1">
    <citation type="submission" date="2018-05" db="EMBL/GenBank/DDBJ databases">
        <title>Draft genome of Mucuna pruriens seed.</title>
        <authorList>
            <person name="Nnadi N.E."/>
            <person name="Vos R."/>
            <person name="Hasami M.H."/>
            <person name="Devisetty U.K."/>
            <person name="Aguiy J.C."/>
        </authorList>
    </citation>
    <scope>NUCLEOTIDE SEQUENCE [LARGE SCALE GENOMIC DNA]</scope>
    <source>
        <strain evidence="9">JCA_2017</strain>
    </source>
</reference>
<feature type="domain" description="Reverse transcriptase" evidence="7">
    <location>
        <begin position="2"/>
        <end position="73"/>
    </location>
</feature>
<dbReference type="GO" id="GO:0004519">
    <property type="term" value="F:endonuclease activity"/>
    <property type="evidence" value="ECO:0007669"/>
    <property type="project" value="UniProtKB-KW"/>
</dbReference>
<feature type="domain" description="Reverse transcriptase RNase H-like" evidence="8">
    <location>
        <begin position="164"/>
        <end position="231"/>
    </location>
</feature>
<dbReference type="AlphaFoldDB" id="A0A371EUN8"/>
<evidence type="ECO:0000313" key="9">
    <source>
        <dbReference type="EMBL" id="RDX69757.1"/>
    </source>
</evidence>
<dbReference type="InterPro" id="IPR041373">
    <property type="entry name" value="RT_RNaseH"/>
</dbReference>
<dbReference type="GO" id="GO:0003964">
    <property type="term" value="F:RNA-directed DNA polymerase activity"/>
    <property type="evidence" value="ECO:0007669"/>
    <property type="project" value="UniProtKB-KW"/>
</dbReference>
<evidence type="ECO:0000256" key="5">
    <source>
        <dbReference type="ARBA" id="ARBA00022801"/>
    </source>
</evidence>
<evidence type="ECO:0000256" key="4">
    <source>
        <dbReference type="ARBA" id="ARBA00022759"/>
    </source>
</evidence>
<name>A0A371EUN8_MUCPR</name>
<keyword evidence="4" id="KW-0255">Endonuclease</keyword>
<protein>
    <recommendedName>
        <fullName evidence="11">Reverse transcriptase domain-containing protein</fullName>
    </recommendedName>
</protein>
<evidence type="ECO:0000259" key="7">
    <source>
        <dbReference type="Pfam" id="PF00078"/>
    </source>
</evidence>
<dbReference type="Gene3D" id="3.10.10.10">
    <property type="entry name" value="HIV Type 1 Reverse Transcriptase, subunit A, domain 1"/>
    <property type="match status" value="1"/>
</dbReference>
<dbReference type="EMBL" id="QJKJ01011977">
    <property type="protein sequence ID" value="RDX69757.1"/>
    <property type="molecule type" value="Genomic_DNA"/>
</dbReference>
<dbReference type="Gene3D" id="3.30.70.270">
    <property type="match status" value="1"/>
</dbReference>
<keyword evidence="10" id="KW-1185">Reference proteome</keyword>
<dbReference type="CDD" id="cd01647">
    <property type="entry name" value="RT_LTR"/>
    <property type="match status" value="1"/>
</dbReference>
<evidence type="ECO:0000313" key="10">
    <source>
        <dbReference type="Proteomes" id="UP000257109"/>
    </source>
</evidence>
<evidence type="ECO:0000256" key="6">
    <source>
        <dbReference type="ARBA" id="ARBA00022918"/>
    </source>
</evidence>
<dbReference type="Pfam" id="PF17917">
    <property type="entry name" value="RT_RNaseH"/>
    <property type="match status" value="1"/>
</dbReference>
<sequence>MVKKANGRWRMCMDYTDLNKACPKDLYPLPNIDRLVDGVLGYALLSFMDAYLGYNQIWMHPSDEEKTAFITKEGAGKFLGFMLTERGIESNPDKCQGIIDMRSPQDIKEVQQLMGKITALSRDYTTHFRGIEKGEVHLNERMRRGFSKTKNDDRRSAGFDTSDSKYLVGPKTGYQKIEKAALALVSTSRRLRPYFQNFSIIVQTDFPIRQMLGKPYLAGWMVAWSIQLSEFDISFESRGHIKAQVIADFLVELTPGGEREEKGEWYLLVDGSSNHTRSGARIILEGPTGILIEQSLHFEFKANNN</sequence>
<evidence type="ECO:0008006" key="11">
    <source>
        <dbReference type="Google" id="ProtNLM"/>
    </source>
</evidence>
<keyword evidence="6" id="KW-0695">RNA-directed DNA polymerase</keyword>
<evidence type="ECO:0000256" key="2">
    <source>
        <dbReference type="ARBA" id="ARBA00022695"/>
    </source>
</evidence>
<proteinExistence type="predicted"/>
<dbReference type="PANTHER" id="PTHR48475">
    <property type="entry name" value="RIBONUCLEASE H"/>
    <property type="match status" value="1"/>
</dbReference>
<dbReference type="InterPro" id="IPR000477">
    <property type="entry name" value="RT_dom"/>
</dbReference>
<keyword evidence="2" id="KW-0548">Nucleotidyltransferase</keyword>
<dbReference type="Proteomes" id="UP000257109">
    <property type="component" value="Unassembled WGS sequence"/>
</dbReference>
<gene>
    <name evidence="9" type="ORF">CR513_51089</name>
</gene>
<dbReference type="GO" id="GO:0016787">
    <property type="term" value="F:hydrolase activity"/>
    <property type="evidence" value="ECO:0007669"/>
    <property type="project" value="UniProtKB-KW"/>
</dbReference>
<comment type="caution">
    <text evidence="9">The sequence shown here is derived from an EMBL/GenBank/DDBJ whole genome shotgun (WGS) entry which is preliminary data.</text>
</comment>
<keyword evidence="1" id="KW-0808">Transferase</keyword>
<dbReference type="InterPro" id="IPR043128">
    <property type="entry name" value="Rev_trsase/Diguanyl_cyclase"/>
</dbReference>
<organism evidence="9 10">
    <name type="scientific">Mucuna pruriens</name>
    <name type="common">Velvet bean</name>
    <name type="synonym">Dolichos pruriens</name>
    <dbReference type="NCBI Taxonomy" id="157652"/>
    <lineage>
        <taxon>Eukaryota</taxon>
        <taxon>Viridiplantae</taxon>
        <taxon>Streptophyta</taxon>
        <taxon>Embryophyta</taxon>
        <taxon>Tracheophyta</taxon>
        <taxon>Spermatophyta</taxon>
        <taxon>Magnoliopsida</taxon>
        <taxon>eudicotyledons</taxon>
        <taxon>Gunneridae</taxon>
        <taxon>Pentapetalae</taxon>
        <taxon>rosids</taxon>
        <taxon>fabids</taxon>
        <taxon>Fabales</taxon>
        <taxon>Fabaceae</taxon>
        <taxon>Papilionoideae</taxon>
        <taxon>50 kb inversion clade</taxon>
        <taxon>NPAAA clade</taxon>
        <taxon>indigoferoid/millettioid clade</taxon>
        <taxon>Phaseoleae</taxon>
        <taxon>Mucuna</taxon>
    </lineage>
</organism>
<evidence type="ECO:0000256" key="1">
    <source>
        <dbReference type="ARBA" id="ARBA00022679"/>
    </source>
</evidence>
<dbReference type="SUPFAM" id="SSF56672">
    <property type="entry name" value="DNA/RNA polymerases"/>
    <property type="match status" value="1"/>
</dbReference>
<dbReference type="PANTHER" id="PTHR48475:SF2">
    <property type="entry name" value="RIBONUCLEASE H"/>
    <property type="match status" value="1"/>
</dbReference>
<evidence type="ECO:0000259" key="8">
    <source>
        <dbReference type="Pfam" id="PF17917"/>
    </source>
</evidence>
<feature type="non-terminal residue" evidence="9">
    <location>
        <position position="1"/>
    </location>
</feature>
<dbReference type="InterPro" id="IPR043502">
    <property type="entry name" value="DNA/RNA_pol_sf"/>
</dbReference>